<evidence type="ECO:0000256" key="1">
    <source>
        <dbReference type="SAM" id="MobiDB-lite"/>
    </source>
</evidence>
<dbReference type="InterPro" id="IPR053007">
    <property type="entry name" value="CYP450_monoxygenase_sec-met"/>
</dbReference>
<dbReference type="Proteomes" id="UP000770015">
    <property type="component" value="Unassembled WGS sequence"/>
</dbReference>
<dbReference type="PANTHER" id="PTHR47582">
    <property type="entry name" value="P450, PUTATIVE (EUROFUNG)-RELATED"/>
    <property type="match status" value="1"/>
</dbReference>
<proteinExistence type="predicted"/>
<gene>
    <name evidence="3" type="ORF">F5X68DRAFT_248903</name>
</gene>
<feature type="region of interest" description="Disordered" evidence="1">
    <location>
        <begin position="450"/>
        <end position="473"/>
    </location>
</feature>
<keyword evidence="2" id="KW-1133">Transmembrane helix</keyword>
<protein>
    <submittedName>
        <fullName evidence="3">Cytochrome P450</fullName>
    </submittedName>
</protein>
<dbReference type="EMBL" id="JAGSXJ010000030">
    <property type="protein sequence ID" value="KAH6670296.1"/>
    <property type="molecule type" value="Genomic_DNA"/>
</dbReference>
<reference evidence="3" key="1">
    <citation type="journal article" date="2021" name="Nat. Commun.">
        <title>Genetic determinants of endophytism in the Arabidopsis root mycobiome.</title>
        <authorList>
            <person name="Mesny F."/>
            <person name="Miyauchi S."/>
            <person name="Thiergart T."/>
            <person name="Pickel B."/>
            <person name="Atanasova L."/>
            <person name="Karlsson M."/>
            <person name="Huettel B."/>
            <person name="Barry K.W."/>
            <person name="Haridas S."/>
            <person name="Chen C."/>
            <person name="Bauer D."/>
            <person name="Andreopoulos W."/>
            <person name="Pangilinan J."/>
            <person name="LaButti K."/>
            <person name="Riley R."/>
            <person name="Lipzen A."/>
            <person name="Clum A."/>
            <person name="Drula E."/>
            <person name="Henrissat B."/>
            <person name="Kohler A."/>
            <person name="Grigoriev I.V."/>
            <person name="Martin F.M."/>
            <person name="Hacquard S."/>
        </authorList>
    </citation>
    <scope>NUCLEOTIDE SEQUENCE</scope>
    <source>
        <strain evidence="3">MPI-SDFR-AT-0117</strain>
    </source>
</reference>
<dbReference type="GO" id="GO:0016705">
    <property type="term" value="F:oxidoreductase activity, acting on paired donors, with incorporation or reduction of molecular oxygen"/>
    <property type="evidence" value="ECO:0007669"/>
    <property type="project" value="InterPro"/>
</dbReference>
<dbReference type="GO" id="GO:0004497">
    <property type="term" value="F:monooxygenase activity"/>
    <property type="evidence" value="ECO:0007669"/>
    <property type="project" value="InterPro"/>
</dbReference>
<comment type="caution">
    <text evidence="3">The sequence shown here is derived from an EMBL/GenBank/DDBJ whole genome shotgun (WGS) entry which is preliminary data.</text>
</comment>
<evidence type="ECO:0000256" key="2">
    <source>
        <dbReference type="SAM" id="Phobius"/>
    </source>
</evidence>
<dbReference type="Pfam" id="PF00067">
    <property type="entry name" value="p450"/>
    <property type="match status" value="1"/>
</dbReference>
<feature type="transmembrane region" description="Helical" evidence="2">
    <location>
        <begin position="7"/>
        <end position="26"/>
    </location>
</feature>
<dbReference type="SUPFAM" id="SSF48264">
    <property type="entry name" value="Cytochrome P450"/>
    <property type="match status" value="1"/>
</dbReference>
<keyword evidence="2" id="KW-0472">Membrane</keyword>
<dbReference type="InterPro" id="IPR036396">
    <property type="entry name" value="Cyt_P450_sf"/>
</dbReference>
<dbReference type="GO" id="GO:0020037">
    <property type="term" value="F:heme binding"/>
    <property type="evidence" value="ECO:0007669"/>
    <property type="project" value="InterPro"/>
</dbReference>
<name>A0A9P9A4M2_9PEZI</name>
<keyword evidence="4" id="KW-1185">Reference proteome</keyword>
<dbReference type="InterPro" id="IPR001128">
    <property type="entry name" value="Cyt_P450"/>
</dbReference>
<dbReference type="GO" id="GO:0005506">
    <property type="term" value="F:iron ion binding"/>
    <property type="evidence" value="ECO:0007669"/>
    <property type="project" value="InterPro"/>
</dbReference>
<dbReference type="Gene3D" id="1.10.630.10">
    <property type="entry name" value="Cytochrome P450"/>
    <property type="match status" value="1"/>
</dbReference>
<organism evidence="3 4">
    <name type="scientific">Plectosphaerella plurivora</name>
    <dbReference type="NCBI Taxonomy" id="936078"/>
    <lineage>
        <taxon>Eukaryota</taxon>
        <taxon>Fungi</taxon>
        <taxon>Dikarya</taxon>
        <taxon>Ascomycota</taxon>
        <taxon>Pezizomycotina</taxon>
        <taxon>Sordariomycetes</taxon>
        <taxon>Hypocreomycetidae</taxon>
        <taxon>Glomerellales</taxon>
        <taxon>Plectosphaerellaceae</taxon>
        <taxon>Plectosphaerella</taxon>
    </lineage>
</organism>
<dbReference type="CDD" id="cd11040">
    <property type="entry name" value="CYP7_CYP8-like"/>
    <property type="match status" value="1"/>
</dbReference>
<keyword evidence="2" id="KW-0812">Transmembrane</keyword>
<dbReference type="PANTHER" id="PTHR47582:SF1">
    <property type="entry name" value="P450, PUTATIVE (EUROFUNG)-RELATED"/>
    <property type="match status" value="1"/>
</dbReference>
<evidence type="ECO:0000313" key="4">
    <source>
        <dbReference type="Proteomes" id="UP000770015"/>
    </source>
</evidence>
<evidence type="ECO:0000313" key="3">
    <source>
        <dbReference type="EMBL" id="KAH6670296.1"/>
    </source>
</evidence>
<accession>A0A9P9A4M2</accession>
<dbReference type="OrthoDB" id="1470350at2759"/>
<dbReference type="AlphaFoldDB" id="A0A9P9A4M2"/>
<sequence>MLRETAYGLVGLITVAVGAEWIFSLFDDPREPPLVQPRIPLFGHLMGLFRGASRYFAETSKQTNADMYTLRVFHTKIYVCNAQSMIPLIQKSSKTLTFRPFIQAAARFFGDANPTTQKLYDGDVTDRFSHAMRGSLAPGPYLDAQNLSMGRRAIALVDNLVTAKEVDSLDWVRLAVVEASAAGVYGEAHPYRDPKVKAAFWEWHQYLAAHMVGTDIIGKGYKARKIVFDAVKEYSKDVPSDAAFVMHERLRVLREAGISDEEAWKQEATFSIAIFANTSPTLYWNIYDIFSRPEILEAIREEINTEAVSKDGDDFVLDVAALKTKCHLILSMLQETQRTRGSNASIRKVISDTLLDGRFFLKKGNYIQMPTRSMNESEKLWGPTAKIFDPYRFVPKEGKEKTGSTANRFMAWGAPPHLCPARQFAATEVLIIAALVVLRVDLAPATASGEWERDPPIVRSDTASLPNPEKPPKLRVAARKEALGTWKLKMGNSMTRISLASG</sequence>